<organism evidence="3 4">
    <name type="scientific">Cottoperca gobio</name>
    <name type="common">Frogmouth</name>
    <name type="synonym">Aphritis gobio</name>
    <dbReference type="NCBI Taxonomy" id="56716"/>
    <lineage>
        <taxon>Eukaryota</taxon>
        <taxon>Metazoa</taxon>
        <taxon>Chordata</taxon>
        <taxon>Craniata</taxon>
        <taxon>Vertebrata</taxon>
        <taxon>Euteleostomi</taxon>
        <taxon>Actinopterygii</taxon>
        <taxon>Neopterygii</taxon>
        <taxon>Teleostei</taxon>
        <taxon>Neoteleostei</taxon>
        <taxon>Acanthomorphata</taxon>
        <taxon>Eupercaria</taxon>
        <taxon>Perciformes</taxon>
        <taxon>Notothenioidei</taxon>
        <taxon>Bovichtidae</taxon>
        <taxon>Cottoperca</taxon>
    </lineage>
</organism>
<accession>A0A6J2RM29</accession>
<dbReference type="GeneID" id="115023870"/>
<dbReference type="RefSeq" id="XP_029311049.1">
    <property type="nucleotide sequence ID" value="XM_029455189.1"/>
</dbReference>
<proteinExistence type="predicted"/>
<sequence length="314" mass="35213">METYYHGKNLSNFKEVVVTSVSRGATLVKLSDNTVEEMRLSSEVIPIYSIAPRAEGVSVTHEVVLAIPNNVNSDLVYDDDFNAVEDALQGLIDCENCPFTVIAPPILNKTEVDLQSLCERFVDNADVAEFYEPVNVTGKIACVTVCNILHTRFKLCQNEGVCRIYSNVGPLCHCQHVESTWYLGDDCNFPIHKIPFFIGLSLTLCCLLLTVIGLTLGLLVTRHKQQLKRDFKETQVNQWISEDFQWSRANTNTFTSTAGDYINRSFTHDMDPDSRRSQRAHGYNAPSSTAGNSQSSSIPLRDFPSNQSMRTWDV</sequence>
<evidence type="ECO:0000256" key="2">
    <source>
        <dbReference type="SAM" id="Phobius"/>
    </source>
</evidence>
<evidence type="ECO:0000313" key="4">
    <source>
        <dbReference type="RefSeq" id="XP_029311049.1"/>
    </source>
</evidence>
<keyword evidence="3" id="KW-1185">Reference proteome</keyword>
<keyword evidence="2" id="KW-1133">Transmembrane helix</keyword>
<name>A0A6J2RM29_COTGO</name>
<reference evidence="4" key="1">
    <citation type="submission" date="2025-08" db="UniProtKB">
        <authorList>
            <consortium name="RefSeq"/>
        </authorList>
    </citation>
    <scope>IDENTIFICATION</scope>
</reference>
<evidence type="ECO:0000256" key="1">
    <source>
        <dbReference type="SAM" id="MobiDB-lite"/>
    </source>
</evidence>
<dbReference type="OrthoDB" id="7493297at2759"/>
<dbReference type="KEGG" id="cgob:115023870"/>
<evidence type="ECO:0000313" key="3">
    <source>
        <dbReference type="Proteomes" id="UP000504630"/>
    </source>
</evidence>
<keyword evidence="2" id="KW-0812">Transmembrane</keyword>
<keyword evidence="2" id="KW-0472">Membrane</keyword>
<protein>
    <submittedName>
        <fullName evidence="4">Mucin-17-like</fullName>
    </submittedName>
</protein>
<dbReference type="Proteomes" id="UP000504630">
    <property type="component" value="Chromosome 18"/>
</dbReference>
<dbReference type="InParanoid" id="A0A6J2RM29"/>
<feature type="transmembrane region" description="Helical" evidence="2">
    <location>
        <begin position="196"/>
        <end position="220"/>
    </location>
</feature>
<gene>
    <name evidence="4" type="primary">LOC115023870</name>
</gene>
<feature type="region of interest" description="Disordered" evidence="1">
    <location>
        <begin position="269"/>
        <end position="314"/>
    </location>
</feature>
<dbReference type="AlphaFoldDB" id="A0A6J2RM29"/>
<feature type="compositionally biased region" description="Polar residues" evidence="1">
    <location>
        <begin position="285"/>
        <end position="314"/>
    </location>
</feature>